<protein>
    <recommendedName>
        <fullName evidence="4">Carbohydrate binding protein with CBM6 domain</fullName>
    </recommendedName>
</protein>
<evidence type="ECO:0000313" key="2">
    <source>
        <dbReference type="EMBL" id="RED42621.1"/>
    </source>
</evidence>
<keyword evidence="1" id="KW-0732">Signal</keyword>
<dbReference type="RefSeq" id="WP_115818271.1">
    <property type="nucleotide sequence ID" value="NZ_QRDV01000008.1"/>
</dbReference>
<comment type="caution">
    <text evidence="2">The sequence shown here is derived from an EMBL/GenBank/DDBJ whole genome shotgun (WGS) entry which is preliminary data.</text>
</comment>
<evidence type="ECO:0000256" key="1">
    <source>
        <dbReference type="SAM" id="SignalP"/>
    </source>
</evidence>
<dbReference type="OrthoDB" id="1251983at2"/>
<accession>A0A3D9H0E8</accession>
<evidence type="ECO:0000313" key="3">
    <source>
        <dbReference type="Proteomes" id="UP000256980"/>
    </source>
</evidence>
<dbReference type="Proteomes" id="UP000256980">
    <property type="component" value="Unassembled WGS sequence"/>
</dbReference>
<proteinExistence type="predicted"/>
<keyword evidence="3" id="KW-1185">Reference proteome</keyword>
<name>A0A3D9H0E8_9FLAO</name>
<dbReference type="AlphaFoldDB" id="A0A3D9H0E8"/>
<feature type="chain" id="PRO_5017761788" description="Carbohydrate binding protein with CBM6 domain" evidence="1">
    <location>
        <begin position="22"/>
        <end position="175"/>
    </location>
</feature>
<feature type="signal peptide" evidence="1">
    <location>
        <begin position="1"/>
        <end position="21"/>
    </location>
</feature>
<organism evidence="2 3">
    <name type="scientific">Winogradskyella eximia</name>
    <dbReference type="NCBI Taxonomy" id="262006"/>
    <lineage>
        <taxon>Bacteria</taxon>
        <taxon>Pseudomonadati</taxon>
        <taxon>Bacteroidota</taxon>
        <taxon>Flavobacteriia</taxon>
        <taxon>Flavobacteriales</taxon>
        <taxon>Flavobacteriaceae</taxon>
        <taxon>Winogradskyella</taxon>
    </lineage>
</organism>
<dbReference type="EMBL" id="QRDV01000008">
    <property type="protein sequence ID" value="RED42621.1"/>
    <property type="molecule type" value="Genomic_DNA"/>
</dbReference>
<reference evidence="2 3" key="1">
    <citation type="submission" date="2018-07" db="EMBL/GenBank/DDBJ databases">
        <title>Genomic Encyclopedia of Type Strains, Phase III (KMG-III): the genomes of soil and plant-associated and newly described type strains.</title>
        <authorList>
            <person name="Whitman W."/>
        </authorList>
    </citation>
    <scope>NUCLEOTIDE SEQUENCE [LARGE SCALE GENOMIC DNA]</scope>
    <source>
        <strain evidence="2 3">CECT 7946</strain>
    </source>
</reference>
<sequence length="175" mass="19233">MIKKILLFAPLFFFVCHINTAQNVGIDEPDPSEKLDVNGRVKAKGFKFTTYNVGGFASDAPIFSAVNNNQWHDMPGITRTFSLDEATTVISSYTFSGYTPAGSGYIIVRLVIDGVVGNSIISGYTTYSGLHCQQFSELSAGSHTIKVQYRTNSPFRTEIGDYMANYLQILVFGSN</sequence>
<gene>
    <name evidence="2" type="ORF">DFQ10_10828</name>
</gene>
<evidence type="ECO:0008006" key="4">
    <source>
        <dbReference type="Google" id="ProtNLM"/>
    </source>
</evidence>